<name>A0A5B8V577_9BACT</name>
<gene>
    <name evidence="2" type="ORF">FRZ67_04230</name>
</gene>
<evidence type="ECO:0000313" key="3">
    <source>
        <dbReference type="Proteomes" id="UP000321533"/>
    </source>
</evidence>
<dbReference type="EMBL" id="CP042435">
    <property type="protein sequence ID" value="QEC66540.1"/>
    <property type="molecule type" value="Genomic_DNA"/>
</dbReference>
<feature type="signal peptide" evidence="1">
    <location>
        <begin position="1"/>
        <end position="19"/>
    </location>
</feature>
<sequence>MKYILFITFILLHTTAAYTQSIYDTYAEATAVTDSTSEFFSTVDHQFHLVEELRYKQKNTQQLKEAVDSIPRLLNTWKSIIMNVKDTLDFNLLTIIKSADKTFCIVSWDTRLGDSKIDYASVILYKIKDSIYLQQQKQEFIKSKPENPKIRYTAIYTITTKDRKIFLAKGYGQGRTTEPWQEIKTFCIEDSSLSQPNILPGKKNRILIAINSIELKGIKKIPPLSYDSTALKLTVPVTDKHNIFNGSYTSYYFNSKKFKEIKDLEVRYALVPY</sequence>
<keyword evidence="3" id="KW-1185">Reference proteome</keyword>
<organism evidence="2 3">
    <name type="scientific">Panacibacter ginsenosidivorans</name>
    <dbReference type="NCBI Taxonomy" id="1813871"/>
    <lineage>
        <taxon>Bacteria</taxon>
        <taxon>Pseudomonadati</taxon>
        <taxon>Bacteroidota</taxon>
        <taxon>Chitinophagia</taxon>
        <taxon>Chitinophagales</taxon>
        <taxon>Chitinophagaceae</taxon>
        <taxon>Panacibacter</taxon>
    </lineage>
</organism>
<accession>A0A5B8V577</accession>
<dbReference type="KEGG" id="pgin:FRZ67_04230"/>
<dbReference type="AlphaFoldDB" id="A0A5B8V577"/>
<evidence type="ECO:0000313" key="2">
    <source>
        <dbReference type="EMBL" id="QEC66540.1"/>
    </source>
</evidence>
<dbReference type="RefSeq" id="WP_147188340.1">
    <property type="nucleotide sequence ID" value="NZ_CP042435.1"/>
</dbReference>
<proteinExistence type="predicted"/>
<dbReference type="OrthoDB" id="659835at2"/>
<reference evidence="2 3" key="1">
    <citation type="journal article" date="2016" name="Int. J. Syst. Evol. Microbiol.">
        <title>Panacibacter ginsenosidivorans gen. nov., sp. nov., with ginsenoside converting activity isolated from soil of a ginseng field.</title>
        <authorList>
            <person name="Siddiqi M.Z."/>
            <person name="Muhammad Shafi S."/>
            <person name="Choi K.D."/>
            <person name="Im W.T."/>
        </authorList>
    </citation>
    <scope>NUCLEOTIDE SEQUENCE [LARGE SCALE GENOMIC DNA]</scope>
    <source>
        <strain evidence="2 3">Gsoil1550</strain>
    </source>
</reference>
<evidence type="ECO:0000256" key="1">
    <source>
        <dbReference type="SAM" id="SignalP"/>
    </source>
</evidence>
<feature type="chain" id="PRO_5023086568" evidence="1">
    <location>
        <begin position="20"/>
        <end position="273"/>
    </location>
</feature>
<dbReference type="Proteomes" id="UP000321533">
    <property type="component" value="Chromosome"/>
</dbReference>
<protein>
    <submittedName>
        <fullName evidence="2">Uncharacterized protein</fullName>
    </submittedName>
</protein>
<keyword evidence="1" id="KW-0732">Signal</keyword>